<protein>
    <submittedName>
        <fullName evidence="1">Uncharacterized protein</fullName>
    </submittedName>
</protein>
<name>A0ACC3A4A1_9EURO</name>
<evidence type="ECO:0000313" key="1">
    <source>
        <dbReference type="EMBL" id="KAJ9655059.1"/>
    </source>
</evidence>
<keyword evidence="2" id="KW-1185">Reference proteome</keyword>
<comment type="caution">
    <text evidence="1">The sequence shown here is derived from an EMBL/GenBank/DDBJ whole genome shotgun (WGS) entry which is preliminary data.</text>
</comment>
<dbReference type="Proteomes" id="UP001172386">
    <property type="component" value="Unassembled WGS sequence"/>
</dbReference>
<accession>A0ACC3A4A1</accession>
<gene>
    <name evidence="1" type="ORF">H2198_006000</name>
</gene>
<organism evidence="1 2">
    <name type="scientific">Neophaeococcomyces mojaviensis</name>
    <dbReference type="NCBI Taxonomy" id="3383035"/>
    <lineage>
        <taxon>Eukaryota</taxon>
        <taxon>Fungi</taxon>
        <taxon>Dikarya</taxon>
        <taxon>Ascomycota</taxon>
        <taxon>Pezizomycotina</taxon>
        <taxon>Eurotiomycetes</taxon>
        <taxon>Chaetothyriomycetidae</taxon>
        <taxon>Chaetothyriales</taxon>
        <taxon>Chaetothyriales incertae sedis</taxon>
        <taxon>Neophaeococcomyces</taxon>
    </lineage>
</organism>
<dbReference type="EMBL" id="JAPDRQ010000105">
    <property type="protein sequence ID" value="KAJ9655059.1"/>
    <property type="molecule type" value="Genomic_DNA"/>
</dbReference>
<sequence>MSKSDPIDETTHSKQPFGSGPLADVEERKAIFVVLDSFRSYRRQTHFNSTHRRRQNFYALQRPHQDALNAPPIALLDILNEIDDAIDENADIAEAILTLALETFELPDEPDRDSDLNWKGVVRPLDLNKAHSTIKQFWRDWSKEGFNKEVEPILKIILNDLADNLGPEPYGLSILLPGAGLGRLLFELCLAGYNAEGNEISYHQLLASNFILNTTQRANQFKLYPFVTTFNNHLSRRHQMRWVTIPDVHPGAAIAEKTRLAEADDTHQSKVPGQMNMTAGDFITSYSTAESARSFDAVVTVYFIDTAPNLIRYIETIRNCLKEGGIWVNVGPLLWHFEDRIVDKHDVRTEDEDEDESEDREKDKAGIAEPGSFELTNEEVLALVQNMGFDIITGSVLPSTAGGYIQDPDSMLQNMYNCSHWIARKTSQCER</sequence>
<evidence type="ECO:0000313" key="2">
    <source>
        <dbReference type="Proteomes" id="UP001172386"/>
    </source>
</evidence>
<proteinExistence type="predicted"/>
<reference evidence="1" key="1">
    <citation type="submission" date="2022-10" db="EMBL/GenBank/DDBJ databases">
        <title>Culturing micro-colonial fungi from biological soil crusts in the Mojave desert and describing Neophaeococcomyces mojavensis, and introducing the new genera and species Taxawa tesnikishii.</title>
        <authorList>
            <person name="Kurbessoian T."/>
            <person name="Stajich J.E."/>
        </authorList>
    </citation>
    <scope>NUCLEOTIDE SEQUENCE</scope>
    <source>
        <strain evidence="1">JES_112</strain>
    </source>
</reference>